<evidence type="ECO:0000313" key="2">
    <source>
        <dbReference type="EMBL" id="CCM05236.1"/>
    </source>
</evidence>
<dbReference type="Proteomes" id="UP000006352">
    <property type="component" value="Unassembled WGS sequence"/>
</dbReference>
<dbReference type="EMBL" id="HE797183">
    <property type="protein sequence ID" value="CCM05236.1"/>
    <property type="molecule type" value="Genomic_DNA"/>
</dbReference>
<dbReference type="HOGENOM" id="CLU_020536_0_0_1"/>
<dbReference type="STRING" id="599839.J4IBT8"/>
<reference evidence="2 3" key="1">
    <citation type="journal article" date="2012" name="Appl. Environ. Microbiol.">
        <title>Short-read sequencing for genomic analysis of the brown rot fungus Fibroporia radiculosa.</title>
        <authorList>
            <person name="Tang J.D."/>
            <person name="Perkins A.D."/>
            <person name="Sonstegard T.S."/>
            <person name="Schroeder S.G."/>
            <person name="Burgess S.C."/>
            <person name="Diehl S.V."/>
        </authorList>
    </citation>
    <scope>NUCLEOTIDE SEQUENCE [LARGE SCALE GENOMIC DNA]</scope>
    <source>
        <strain evidence="2 3">TFFH 294</strain>
    </source>
</reference>
<accession>J4IBT8</accession>
<dbReference type="InterPro" id="IPR010730">
    <property type="entry name" value="HET"/>
</dbReference>
<name>J4IBT8_9APHY</name>
<organism evidence="2 3">
    <name type="scientific">Fibroporia radiculosa</name>
    <dbReference type="NCBI Taxonomy" id="599839"/>
    <lineage>
        <taxon>Eukaryota</taxon>
        <taxon>Fungi</taxon>
        <taxon>Dikarya</taxon>
        <taxon>Basidiomycota</taxon>
        <taxon>Agaricomycotina</taxon>
        <taxon>Agaricomycetes</taxon>
        <taxon>Polyporales</taxon>
        <taxon>Fibroporiaceae</taxon>
        <taxon>Fibroporia</taxon>
    </lineage>
</organism>
<dbReference type="GeneID" id="24100147"/>
<dbReference type="OrthoDB" id="5303367at2759"/>
<gene>
    <name evidence="2" type="ORF">FIBRA_07446</name>
</gene>
<proteinExistence type="predicted"/>
<keyword evidence="3" id="KW-1185">Reference proteome</keyword>
<dbReference type="InParanoid" id="J4IBT8"/>
<dbReference type="RefSeq" id="XP_012184519.1">
    <property type="nucleotide sequence ID" value="XM_012329129.1"/>
</dbReference>
<evidence type="ECO:0000259" key="1">
    <source>
        <dbReference type="Pfam" id="PF06985"/>
    </source>
</evidence>
<evidence type="ECO:0000313" key="3">
    <source>
        <dbReference type="Proteomes" id="UP000006352"/>
    </source>
</evidence>
<sequence length="539" mass="59590">MSNVRHILGAVVIHESNLASLKGTTLDISAKATPCRYRLVDCAQFTQHQTLRIYELPEFPQIHYSAVSYVWRGLPVDPVDAAGREGVTFEVKGAGDADPTNIDVLHHVCTAALLLQADYLWFDKLCLLQTSDEDKAWQISRMHLIYQSAHVCFVLPGGIGRLASLEEETTWIHRAWTLQEVMLPKRTMVLYSWKLGSGFWEPSGLPPCEVIEVVPQKSAVSSVLGILHGSISGLNPGHFVRGQAPGENYPIIFRNVDPCAPAVKRSAQSQLIALIAVMELEEPEARAQALWRSALTRTSARPVDMVFSIMGLFGVVLDTSGFHQDDRLGATIALAQAILRRGSTASWLGVSFYLAPCRQLSSFPEFPETSLEGRAYVRTENGLAEVGDLMNEFYEAGWWLSGVPTGTMDDTGYLFFSAKAFPIYPTDEQQEAFEGGVDNMSVTPRIVALGGAIWELGLREQSGAARYIVLLGMQHPFSLQGMPRWHAGWSIRAMIVEEHAPGRYHRTSCCMLGDIYKPLVETWATRLFALGGPFPRHGS</sequence>
<dbReference type="PANTHER" id="PTHR33112">
    <property type="entry name" value="DOMAIN PROTEIN, PUTATIVE-RELATED"/>
    <property type="match status" value="1"/>
</dbReference>
<protein>
    <recommendedName>
        <fullName evidence="1">Heterokaryon incompatibility domain-containing protein</fullName>
    </recommendedName>
</protein>
<dbReference type="Pfam" id="PF06985">
    <property type="entry name" value="HET"/>
    <property type="match status" value="1"/>
</dbReference>
<dbReference type="PANTHER" id="PTHR33112:SF16">
    <property type="entry name" value="HETEROKARYON INCOMPATIBILITY DOMAIN-CONTAINING PROTEIN"/>
    <property type="match status" value="1"/>
</dbReference>
<dbReference type="AlphaFoldDB" id="J4IBT8"/>
<feature type="domain" description="Heterokaryon incompatibility" evidence="1">
    <location>
        <begin position="64"/>
        <end position="155"/>
    </location>
</feature>